<feature type="transmembrane region" description="Helical" evidence="2">
    <location>
        <begin position="288"/>
        <end position="306"/>
    </location>
</feature>
<feature type="domain" description="Acyltransferase 3" evidence="3">
    <location>
        <begin position="14"/>
        <end position="350"/>
    </location>
</feature>
<feature type="transmembrane region" description="Helical" evidence="2">
    <location>
        <begin position="91"/>
        <end position="112"/>
    </location>
</feature>
<protein>
    <submittedName>
        <fullName evidence="4">Peptidoglycan/LPS O-acetylase OafA/YrhL</fullName>
    </submittedName>
</protein>
<dbReference type="GO" id="GO:0016020">
    <property type="term" value="C:membrane"/>
    <property type="evidence" value="ECO:0007669"/>
    <property type="project" value="TreeGrafter"/>
</dbReference>
<dbReference type="Proteomes" id="UP000542776">
    <property type="component" value="Unassembled WGS sequence"/>
</dbReference>
<dbReference type="GO" id="GO:0000271">
    <property type="term" value="P:polysaccharide biosynthetic process"/>
    <property type="evidence" value="ECO:0007669"/>
    <property type="project" value="TreeGrafter"/>
</dbReference>
<feature type="transmembrane region" description="Helical" evidence="2">
    <location>
        <begin position="154"/>
        <end position="175"/>
    </location>
</feature>
<keyword evidence="5" id="KW-1185">Reference proteome</keyword>
<dbReference type="GO" id="GO:0016747">
    <property type="term" value="F:acyltransferase activity, transferring groups other than amino-acyl groups"/>
    <property type="evidence" value="ECO:0007669"/>
    <property type="project" value="InterPro"/>
</dbReference>
<dbReference type="PANTHER" id="PTHR23028">
    <property type="entry name" value="ACETYLTRANSFERASE"/>
    <property type="match status" value="1"/>
</dbReference>
<feature type="compositionally biased region" description="Basic and acidic residues" evidence="1">
    <location>
        <begin position="373"/>
        <end position="390"/>
    </location>
</feature>
<feature type="transmembrane region" description="Helical" evidence="2">
    <location>
        <begin position="236"/>
        <end position="254"/>
    </location>
</feature>
<feature type="transmembrane region" description="Helical" evidence="2">
    <location>
        <begin position="12"/>
        <end position="29"/>
    </location>
</feature>
<feature type="transmembrane region" description="Helical" evidence="2">
    <location>
        <begin position="260"/>
        <end position="276"/>
    </location>
</feature>
<dbReference type="AlphaFoldDB" id="A0A7W6EGQ3"/>
<feature type="region of interest" description="Disordered" evidence="1">
    <location>
        <begin position="360"/>
        <end position="390"/>
    </location>
</feature>
<dbReference type="RefSeq" id="WP_183199554.1">
    <property type="nucleotide sequence ID" value="NZ_JACIEK010000003.1"/>
</dbReference>
<organism evidence="4 5">
    <name type="scientific">Aureimonas pseudogalii</name>
    <dbReference type="NCBI Taxonomy" id="1744844"/>
    <lineage>
        <taxon>Bacteria</taxon>
        <taxon>Pseudomonadati</taxon>
        <taxon>Pseudomonadota</taxon>
        <taxon>Alphaproteobacteria</taxon>
        <taxon>Hyphomicrobiales</taxon>
        <taxon>Aurantimonadaceae</taxon>
        <taxon>Aureimonas</taxon>
    </lineage>
</organism>
<evidence type="ECO:0000259" key="3">
    <source>
        <dbReference type="Pfam" id="PF01757"/>
    </source>
</evidence>
<evidence type="ECO:0000256" key="1">
    <source>
        <dbReference type="SAM" id="MobiDB-lite"/>
    </source>
</evidence>
<dbReference type="InterPro" id="IPR050879">
    <property type="entry name" value="Acyltransferase_3"/>
</dbReference>
<gene>
    <name evidence="4" type="ORF">GGR04_001861</name>
</gene>
<accession>A0A7W6EGQ3</accession>
<dbReference type="EMBL" id="JACIEK010000003">
    <property type="protein sequence ID" value="MBB3998023.1"/>
    <property type="molecule type" value="Genomic_DNA"/>
</dbReference>
<keyword evidence="2" id="KW-0472">Membrane</keyword>
<feature type="transmembrane region" description="Helical" evidence="2">
    <location>
        <begin position="49"/>
        <end position="70"/>
    </location>
</feature>
<sequence>MKTAGRVDLKPLTSLRGIAAGMVVLYHYTGGFLPALNLGPHTGLVARGYLFVDLFFVLSGFVMAHAYGAVFAARVERGAWGSFVRARFARIYPLHVVILAGFVALETAKWLATQAGHDVGTPFNEASRPWQLGVNLLLLQTSGILAFPTWNGPAWSIGAEFLVYLAFPFLSVAMLRAGAARCWAAGAAAVALLLVISEGGRNLDQTARFGALRCGGEFVLGMLAHRVYVSDRLQRASGSGVILGVAAATLFAIHLEAWDLLAPLGFAVLVPLVAGNRGAVARALSRPWLVTLGLVSYSVYMVHYLLLEAVDLASRILIGERVGAALGTGGSLAVFAAMISAVLALSVLLHRRVEEPARQWLRRTPRQASSSGAHEEPALSGTDVRDNRVP</sequence>
<evidence type="ECO:0000313" key="4">
    <source>
        <dbReference type="EMBL" id="MBB3998023.1"/>
    </source>
</evidence>
<keyword evidence="2" id="KW-0812">Transmembrane</keyword>
<comment type="caution">
    <text evidence="4">The sequence shown here is derived from an EMBL/GenBank/DDBJ whole genome shotgun (WGS) entry which is preliminary data.</text>
</comment>
<proteinExistence type="predicted"/>
<evidence type="ECO:0000256" key="2">
    <source>
        <dbReference type="SAM" id="Phobius"/>
    </source>
</evidence>
<dbReference type="Pfam" id="PF01757">
    <property type="entry name" value="Acyl_transf_3"/>
    <property type="match status" value="1"/>
</dbReference>
<feature type="transmembrane region" description="Helical" evidence="2">
    <location>
        <begin position="326"/>
        <end position="349"/>
    </location>
</feature>
<dbReference type="PANTHER" id="PTHR23028:SF131">
    <property type="entry name" value="BLR2367 PROTEIN"/>
    <property type="match status" value="1"/>
</dbReference>
<reference evidence="4 5" key="1">
    <citation type="submission" date="2020-08" db="EMBL/GenBank/DDBJ databases">
        <title>Genomic Encyclopedia of Type Strains, Phase IV (KMG-IV): sequencing the most valuable type-strain genomes for metagenomic binning, comparative biology and taxonomic classification.</title>
        <authorList>
            <person name="Goeker M."/>
        </authorList>
    </citation>
    <scope>NUCLEOTIDE SEQUENCE [LARGE SCALE GENOMIC DNA]</scope>
    <source>
        <strain evidence="4 5">DSM 102238</strain>
    </source>
</reference>
<dbReference type="InterPro" id="IPR002656">
    <property type="entry name" value="Acyl_transf_3_dom"/>
</dbReference>
<name>A0A7W6EGQ3_9HYPH</name>
<evidence type="ECO:0000313" key="5">
    <source>
        <dbReference type="Proteomes" id="UP000542776"/>
    </source>
</evidence>
<keyword evidence="2" id="KW-1133">Transmembrane helix</keyword>